<evidence type="ECO:0000259" key="5">
    <source>
        <dbReference type="Pfam" id="PF08100"/>
    </source>
</evidence>
<dbReference type="InterPro" id="IPR036390">
    <property type="entry name" value="WH_DNA-bd_sf"/>
</dbReference>
<dbReference type="EMBL" id="JBHSPB010000008">
    <property type="protein sequence ID" value="MFC5721604.1"/>
    <property type="molecule type" value="Genomic_DNA"/>
</dbReference>
<dbReference type="PANTHER" id="PTHR43712:SF2">
    <property type="entry name" value="O-METHYLTRANSFERASE CICE"/>
    <property type="match status" value="1"/>
</dbReference>
<dbReference type="RefSeq" id="WP_390316910.1">
    <property type="nucleotide sequence ID" value="NZ_JBHSPB010000008.1"/>
</dbReference>
<comment type="caution">
    <text evidence="6">The sequence shown here is derived from an EMBL/GenBank/DDBJ whole genome shotgun (WGS) entry which is preliminary data.</text>
</comment>
<protein>
    <submittedName>
        <fullName evidence="6">Methyltransferase</fullName>
    </submittedName>
</protein>
<keyword evidence="1 6" id="KW-0489">Methyltransferase</keyword>
<evidence type="ECO:0000256" key="2">
    <source>
        <dbReference type="ARBA" id="ARBA00022679"/>
    </source>
</evidence>
<evidence type="ECO:0000313" key="7">
    <source>
        <dbReference type="Proteomes" id="UP001596083"/>
    </source>
</evidence>
<keyword evidence="3" id="KW-0949">S-adenosyl-L-methionine</keyword>
<dbReference type="PANTHER" id="PTHR43712">
    <property type="entry name" value="PUTATIVE (AFU_ORTHOLOGUE AFUA_4G14580)-RELATED"/>
    <property type="match status" value="1"/>
</dbReference>
<dbReference type="InterPro" id="IPR036388">
    <property type="entry name" value="WH-like_DNA-bd_sf"/>
</dbReference>
<dbReference type="GO" id="GO:0008168">
    <property type="term" value="F:methyltransferase activity"/>
    <property type="evidence" value="ECO:0007669"/>
    <property type="project" value="UniProtKB-KW"/>
</dbReference>
<dbReference type="InterPro" id="IPR016461">
    <property type="entry name" value="COMT-like"/>
</dbReference>
<dbReference type="Proteomes" id="UP001596083">
    <property type="component" value="Unassembled WGS sequence"/>
</dbReference>
<keyword evidence="2" id="KW-0808">Transferase</keyword>
<keyword evidence="7" id="KW-1185">Reference proteome</keyword>
<feature type="domain" description="O-methyltransferase C-terminal" evidence="4">
    <location>
        <begin position="154"/>
        <end position="315"/>
    </location>
</feature>
<evidence type="ECO:0000256" key="1">
    <source>
        <dbReference type="ARBA" id="ARBA00022603"/>
    </source>
</evidence>
<evidence type="ECO:0000256" key="3">
    <source>
        <dbReference type="ARBA" id="ARBA00022691"/>
    </source>
</evidence>
<dbReference type="InterPro" id="IPR029063">
    <property type="entry name" value="SAM-dependent_MTases_sf"/>
</dbReference>
<dbReference type="Pfam" id="PF08100">
    <property type="entry name" value="Dimerisation"/>
    <property type="match status" value="1"/>
</dbReference>
<dbReference type="SUPFAM" id="SSF46785">
    <property type="entry name" value="Winged helix' DNA-binding domain"/>
    <property type="match status" value="1"/>
</dbReference>
<dbReference type="Gene3D" id="1.10.10.10">
    <property type="entry name" value="Winged helix-like DNA-binding domain superfamily/Winged helix DNA-binding domain"/>
    <property type="match status" value="1"/>
</dbReference>
<evidence type="ECO:0000313" key="6">
    <source>
        <dbReference type="EMBL" id="MFC5721604.1"/>
    </source>
</evidence>
<dbReference type="SUPFAM" id="SSF53335">
    <property type="entry name" value="S-adenosyl-L-methionine-dependent methyltransferases"/>
    <property type="match status" value="1"/>
</dbReference>
<feature type="domain" description="O-methyltransferase dimerisation" evidence="5">
    <location>
        <begin position="13"/>
        <end position="88"/>
    </location>
</feature>
<sequence>MTDKQPAPDGILRLINGYWATGVLGAAAGHSLFTHLEDGADTAARLAGRAGISERGAQTLLDGLVSIGLAELRDGAYRNTAEASAFLVEGRPADLSGLARLKLKHMGNLVSLPEVVRVGGPVADAAVEVADNPHWGEVVPAIAAQSVPAAEVAADVLRLADAGEISILDVGGGSGIYSAVWLRRNPAARSTQLDWAPINAIARRLVAERGVADRFSCVDGDFHTTDFGTAAHDVALYSHIAHQEGPRENVAVFTRLRKALKPGGALVVCDYVVEDDRSGPAFPLLFASEMLLKSKQGGTWRRSDYHAWLTEAGFEDISFHSAPPATLVIARQ</sequence>
<organism evidence="6 7">
    <name type="scientific">Streptomyces gamaensis</name>
    <dbReference type="NCBI Taxonomy" id="1763542"/>
    <lineage>
        <taxon>Bacteria</taxon>
        <taxon>Bacillati</taxon>
        <taxon>Actinomycetota</taxon>
        <taxon>Actinomycetes</taxon>
        <taxon>Kitasatosporales</taxon>
        <taxon>Streptomycetaceae</taxon>
        <taxon>Streptomyces</taxon>
    </lineage>
</organism>
<dbReference type="PROSITE" id="PS51683">
    <property type="entry name" value="SAM_OMT_II"/>
    <property type="match status" value="1"/>
</dbReference>
<dbReference type="CDD" id="cd02440">
    <property type="entry name" value="AdoMet_MTases"/>
    <property type="match status" value="1"/>
</dbReference>
<dbReference type="GO" id="GO:0032259">
    <property type="term" value="P:methylation"/>
    <property type="evidence" value="ECO:0007669"/>
    <property type="project" value="UniProtKB-KW"/>
</dbReference>
<dbReference type="Pfam" id="PF00891">
    <property type="entry name" value="Methyltransf_2"/>
    <property type="match status" value="1"/>
</dbReference>
<dbReference type="InterPro" id="IPR012967">
    <property type="entry name" value="COMT_dimerisation"/>
</dbReference>
<proteinExistence type="predicted"/>
<accession>A0ABW0YYC8</accession>
<reference evidence="7" key="1">
    <citation type="journal article" date="2019" name="Int. J. Syst. Evol. Microbiol.">
        <title>The Global Catalogue of Microorganisms (GCM) 10K type strain sequencing project: providing services to taxonomists for standard genome sequencing and annotation.</title>
        <authorList>
            <consortium name="The Broad Institute Genomics Platform"/>
            <consortium name="The Broad Institute Genome Sequencing Center for Infectious Disease"/>
            <person name="Wu L."/>
            <person name="Ma J."/>
        </authorList>
    </citation>
    <scope>NUCLEOTIDE SEQUENCE [LARGE SCALE GENOMIC DNA]</scope>
    <source>
        <strain evidence="7">CGMCC 4.7304</strain>
    </source>
</reference>
<name>A0ABW0YYC8_9ACTN</name>
<dbReference type="Gene3D" id="3.40.50.150">
    <property type="entry name" value="Vaccinia Virus protein VP39"/>
    <property type="match status" value="1"/>
</dbReference>
<gene>
    <name evidence="6" type="ORF">ACFP1Z_15640</name>
</gene>
<dbReference type="InterPro" id="IPR001077">
    <property type="entry name" value="COMT_C"/>
</dbReference>
<evidence type="ECO:0000259" key="4">
    <source>
        <dbReference type="Pfam" id="PF00891"/>
    </source>
</evidence>